<dbReference type="PANTHER" id="PTHR43248">
    <property type="entry name" value="2-SUCCINYL-6-HYDROXY-2,4-CYCLOHEXADIENE-1-CARBOXYLATE SYNTHASE"/>
    <property type="match status" value="1"/>
</dbReference>
<proteinExistence type="inferred from homology"/>
<dbReference type="AlphaFoldDB" id="A0A395GRM1"/>
<dbReference type="PANTHER" id="PTHR43248:SF25">
    <property type="entry name" value="AB HYDROLASE-1 DOMAIN-CONTAINING PROTEIN-RELATED"/>
    <property type="match status" value="1"/>
</dbReference>
<keyword evidence="3" id="KW-1133">Transmembrane helix</keyword>
<dbReference type="SUPFAM" id="SSF53474">
    <property type="entry name" value="alpha/beta-Hydrolases"/>
    <property type="match status" value="1"/>
</dbReference>
<evidence type="ECO:0000256" key="3">
    <source>
        <dbReference type="SAM" id="Phobius"/>
    </source>
</evidence>
<accession>A0A395GRM1</accession>
<dbReference type="OrthoDB" id="425534at2759"/>
<dbReference type="Proteomes" id="UP000249402">
    <property type="component" value="Unassembled WGS sequence"/>
</dbReference>
<evidence type="ECO:0000259" key="5">
    <source>
        <dbReference type="Pfam" id="PF08386"/>
    </source>
</evidence>
<dbReference type="InterPro" id="IPR000073">
    <property type="entry name" value="AB_hydrolase_1"/>
</dbReference>
<sequence>MTPPDEKVSGQQLDLRALSTRPQHFKGRVIRFSILLTIAAFAILQVHMGFYRSKSLGQQLSGPSLSDAPFKWADITPTEQLIYHPCFESYECARLELPMDWNRTDGKGSKIALAVIKLPAKVPVTDVRYGGAILLNPGGPGGSGASFVFRYGKAIQTIVDSAEPPSVDSATGKYFDIVSFDPRGVNNTTPSFSCFPDPMTRKAWSLQSEAEGTLGSSETAFDTRWARFEAYGMSCSQPSAESSEDDGWIGPFMNTAPVVADMVELVERHGEWRERETERLLSIAIDDSPHDPNLDIATIRLQNRWNKGQEKLLYWGFSYGTVLGATFAAMQPHRIGRAVIDGVCNANDYYAGMWLANLQDADAALDSFFEYCHTAGPTYCPFAHGHSGPEDLMFRYEQLLTNLTYSPIAVAASESRGPEIITYSDVTLLVKDSLYTPLKSFEFVAQVLADLEHGNGSSFADSKNKAKKWNGPPSCDPSSKHCKVPGESDFEAAMNIVCTDGPGIDGIPKEVFRNYWHTLRGQSKAIGDFWAEIRMSCIRLQTRPVWRYDGPFTGNTSHPLLFIGNTYDPVTPLQNAYAMARGFPDSVVLKQNSVGHCSLSGPSLCTAKAVRQYFHSGELPDPELICEVEELPFHIPGYEKQQALSPDDKALMHALHSLGETSNLLGA</sequence>
<dbReference type="GeneID" id="37228910"/>
<evidence type="ECO:0000256" key="1">
    <source>
        <dbReference type="ARBA" id="ARBA00010088"/>
    </source>
</evidence>
<dbReference type="RefSeq" id="XP_025571051.1">
    <property type="nucleotide sequence ID" value="XM_025724045.1"/>
</dbReference>
<gene>
    <name evidence="6" type="ORF">BO80DRAFT_496829</name>
</gene>
<dbReference type="EMBL" id="KZ824471">
    <property type="protein sequence ID" value="RAK96723.1"/>
    <property type="molecule type" value="Genomic_DNA"/>
</dbReference>
<keyword evidence="3" id="KW-0472">Membrane</keyword>
<organism evidence="6 7">
    <name type="scientific">Aspergillus ibericus CBS 121593</name>
    <dbReference type="NCBI Taxonomy" id="1448316"/>
    <lineage>
        <taxon>Eukaryota</taxon>
        <taxon>Fungi</taxon>
        <taxon>Dikarya</taxon>
        <taxon>Ascomycota</taxon>
        <taxon>Pezizomycotina</taxon>
        <taxon>Eurotiomycetes</taxon>
        <taxon>Eurotiomycetidae</taxon>
        <taxon>Eurotiales</taxon>
        <taxon>Aspergillaceae</taxon>
        <taxon>Aspergillus</taxon>
        <taxon>Aspergillus subgen. Circumdati</taxon>
    </lineage>
</organism>
<dbReference type="InterPro" id="IPR051601">
    <property type="entry name" value="Serine_prot/Carboxylest_S33"/>
</dbReference>
<comment type="similarity">
    <text evidence="1">Belongs to the peptidase S33 family.</text>
</comment>
<keyword evidence="7" id="KW-1185">Reference proteome</keyword>
<name>A0A395GRM1_9EURO</name>
<dbReference type="InterPro" id="IPR029058">
    <property type="entry name" value="AB_hydrolase_fold"/>
</dbReference>
<keyword evidence="2" id="KW-0378">Hydrolase</keyword>
<protein>
    <submittedName>
        <fullName evidence="6">Proteinase</fullName>
    </submittedName>
</protein>
<evidence type="ECO:0000256" key="2">
    <source>
        <dbReference type="ARBA" id="ARBA00022801"/>
    </source>
</evidence>
<dbReference type="Pfam" id="PF00561">
    <property type="entry name" value="Abhydrolase_1"/>
    <property type="match status" value="1"/>
</dbReference>
<evidence type="ECO:0000259" key="4">
    <source>
        <dbReference type="Pfam" id="PF00561"/>
    </source>
</evidence>
<dbReference type="Gene3D" id="3.40.50.1820">
    <property type="entry name" value="alpha/beta hydrolase"/>
    <property type="match status" value="1"/>
</dbReference>
<dbReference type="VEuPathDB" id="FungiDB:BO80DRAFT_496829"/>
<dbReference type="STRING" id="1448316.A0A395GRM1"/>
<dbReference type="GO" id="GO:0016787">
    <property type="term" value="F:hydrolase activity"/>
    <property type="evidence" value="ECO:0007669"/>
    <property type="project" value="UniProtKB-KW"/>
</dbReference>
<feature type="transmembrane region" description="Helical" evidence="3">
    <location>
        <begin position="29"/>
        <end position="51"/>
    </location>
</feature>
<feature type="domain" description="AB hydrolase-1" evidence="4">
    <location>
        <begin position="132"/>
        <end position="360"/>
    </location>
</feature>
<evidence type="ECO:0000313" key="7">
    <source>
        <dbReference type="Proteomes" id="UP000249402"/>
    </source>
</evidence>
<dbReference type="InterPro" id="IPR013595">
    <property type="entry name" value="Pept_S33_TAP-like_C"/>
</dbReference>
<evidence type="ECO:0000313" key="6">
    <source>
        <dbReference type="EMBL" id="RAK96723.1"/>
    </source>
</evidence>
<keyword evidence="3" id="KW-0812">Transmembrane</keyword>
<feature type="domain" description="Peptidase S33 tripeptidyl aminopeptidase-like C-terminal" evidence="5">
    <location>
        <begin position="524"/>
        <end position="626"/>
    </location>
</feature>
<reference evidence="6 7" key="1">
    <citation type="submission" date="2018-02" db="EMBL/GenBank/DDBJ databases">
        <title>The genomes of Aspergillus section Nigri reveals drivers in fungal speciation.</title>
        <authorList>
            <consortium name="DOE Joint Genome Institute"/>
            <person name="Vesth T.C."/>
            <person name="Nybo J."/>
            <person name="Theobald S."/>
            <person name="Brandl J."/>
            <person name="Frisvad J.C."/>
            <person name="Nielsen K.F."/>
            <person name="Lyhne E.K."/>
            <person name="Kogle M.E."/>
            <person name="Kuo A."/>
            <person name="Riley R."/>
            <person name="Clum A."/>
            <person name="Nolan M."/>
            <person name="Lipzen A."/>
            <person name="Salamov A."/>
            <person name="Henrissat B."/>
            <person name="Wiebenga A."/>
            <person name="De vries R.P."/>
            <person name="Grigoriev I.V."/>
            <person name="Mortensen U.H."/>
            <person name="Andersen M.R."/>
            <person name="Baker S.E."/>
        </authorList>
    </citation>
    <scope>NUCLEOTIDE SEQUENCE [LARGE SCALE GENOMIC DNA]</scope>
    <source>
        <strain evidence="6 7">CBS 121593</strain>
    </source>
</reference>
<dbReference type="Pfam" id="PF08386">
    <property type="entry name" value="Abhydrolase_4"/>
    <property type="match status" value="1"/>
</dbReference>